<proteinExistence type="predicted"/>
<dbReference type="InterPro" id="IPR041289">
    <property type="entry name" value="Bact_RF_family3"/>
</dbReference>
<dbReference type="AlphaFoldDB" id="A0A8J2UC33"/>
<accession>A0A8J2UC33</accession>
<gene>
    <name evidence="1" type="ORF">GCM10011511_17630</name>
</gene>
<evidence type="ECO:0000313" key="1">
    <source>
        <dbReference type="EMBL" id="GGA94791.1"/>
    </source>
</evidence>
<reference evidence="1" key="1">
    <citation type="journal article" date="2014" name="Int. J. Syst. Evol. Microbiol.">
        <title>Complete genome sequence of Corynebacterium casei LMG S-19264T (=DSM 44701T), isolated from a smear-ripened cheese.</title>
        <authorList>
            <consortium name="US DOE Joint Genome Institute (JGI-PGF)"/>
            <person name="Walter F."/>
            <person name="Albersmeier A."/>
            <person name="Kalinowski J."/>
            <person name="Ruckert C."/>
        </authorList>
    </citation>
    <scope>NUCLEOTIDE SEQUENCE</scope>
    <source>
        <strain evidence="1">CGMCC 1.15448</strain>
    </source>
</reference>
<dbReference type="Proteomes" id="UP000607559">
    <property type="component" value="Unassembled WGS sequence"/>
</dbReference>
<keyword evidence="2" id="KW-1185">Reference proteome</keyword>
<sequence>MYISEINQKRLPQAAVATVKPSVAIVLPYNPKMSPRQEIDSRLQRVLSAAEKQLLAAHPAEAAMPVVRKLQQLARKLNASTHKVSVALFASEDVAKVTYMDFAVDERVMVDQPFRVRDIAGCKPSAREYLVLLLSAKESRMYCNNGTAMRMIKSNTPQNVFAWLNEVPERTANFSDPDSRREVMLNKFLHHMDEGLGAVLRVYPLPVFVVGTERVTGHFAAITRHDRNIAGYLHKQGIDASETELEEMLQPLLSDWHRTKQQLLVRQMEKAAEAGKLVCGIHEARKAAGWRNSRLIIVGSTGETENPEAFYFEGEVDEIVEKVLESGGEVEKIDDHLLKPYGPVALIKYY</sequence>
<dbReference type="RefSeq" id="WP_188930716.1">
    <property type="nucleotide sequence ID" value="NZ_BMJC01000002.1"/>
</dbReference>
<dbReference type="Pfam" id="PF18845">
    <property type="entry name" value="baeRF_family3"/>
    <property type="match status" value="1"/>
</dbReference>
<organism evidence="1 2">
    <name type="scientific">Puia dinghuensis</name>
    <dbReference type="NCBI Taxonomy" id="1792502"/>
    <lineage>
        <taxon>Bacteria</taxon>
        <taxon>Pseudomonadati</taxon>
        <taxon>Bacteroidota</taxon>
        <taxon>Chitinophagia</taxon>
        <taxon>Chitinophagales</taxon>
        <taxon>Chitinophagaceae</taxon>
        <taxon>Puia</taxon>
    </lineage>
</organism>
<protein>
    <submittedName>
        <fullName evidence="1">Uncharacterized protein</fullName>
    </submittedName>
</protein>
<reference evidence="1" key="2">
    <citation type="submission" date="2020-09" db="EMBL/GenBank/DDBJ databases">
        <authorList>
            <person name="Sun Q."/>
            <person name="Zhou Y."/>
        </authorList>
    </citation>
    <scope>NUCLEOTIDE SEQUENCE</scope>
    <source>
        <strain evidence="1">CGMCC 1.15448</strain>
    </source>
</reference>
<comment type="caution">
    <text evidence="1">The sequence shown here is derived from an EMBL/GenBank/DDBJ whole genome shotgun (WGS) entry which is preliminary data.</text>
</comment>
<evidence type="ECO:0000313" key="2">
    <source>
        <dbReference type="Proteomes" id="UP000607559"/>
    </source>
</evidence>
<name>A0A8J2UC33_9BACT</name>
<dbReference type="EMBL" id="BMJC01000002">
    <property type="protein sequence ID" value="GGA94791.1"/>
    <property type="molecule type" value="Genomic_DNA"/>
</dbReference>